<sequence>MNAPDPPFATPNARTTVTVAKPSWVRPLSCFPVSEVWGELVASPSLVKNFLAPGQITVLFAPSAHFKSVFAIDFAMCAGTGHPFHGFKVRRVPVLYVAGEGHAGIRKRLRAWLLDRGYTDESEPPWVHVTTAPADLMSKPGELRATVAEVERFYGAPVGLVVIDTLAANFGAGDENHATDMQVAINNARNASPGAAVLLVHHVGHGQSERERGSYALVGAADIRIRATYDDVSKVVELEWLKLKDDERPEPLAFAWRKVALGWFDEEGEELTSVVLDRLNGPAPPRTPRAVGMGKNQETAMRALRTLLTAARKNLQERGDDPTKACILIDGWKADLARRGIDRRRFHELLNDLVERRLIVIDRVHVAPVEGVP</sequence>
<dbReference type="AlphaFoldDB" id="A0A6M4GSS1"/>
<dbReference type="RefSeq" id="WP_171090365.1">
    <property type="nucleotide sequence ID" value="NZ_CP053069.1"/>
</dbReference>
<organism evidence="1 2">
    <name type="scientific">Usitatibacter rugosus</name>
    <dbReference type="NCBI Taxonomy" id="2732067"/>
    <lineage>
        <taxon>Bacteria</taxon>
        <taxon>Pseudomonadati</taxon>
        <taxon>Pseudomonadota</taxon>
        <taxon>Betaproteobacteria</taxon>
        <taxon>Nitrosomonadales</taxon>
        <taxon>Usitatibacteraceae</taxon>
        <taxon>Usitatibacter</taxon>
    </lineage>
</organism>
<dbReference type="InterPro" id="IPR027417">
    <property type="entry name" value="P-loop_NTPase"/>
</dbReference>
<protein>
    <recommendedName>
        <fullName evidence="3">AAA domain-containing protein</fullName>
    </recommendedName>
</protein>
<keyword evidence="2" id="KW-1185">Reference proteome</keyword>
<evidence type="ECO:0000313" key="2">
    <source>
        <dbReference type="Proteomes" id="UP000501534"/>
    </source>
</evidence>
<dbReference type="EMBL" id="CP053069">
    <property type="protein sequence ID" value="QJR10105.1"/>
    <property type="molecule type" value="Genomic_DNA"/>
</dbReference>
<accession>A0A6M4GSS1</accession>
<proteinExistence type="predicted"/>
<evidence type="ECO:0000313" key="1">
    <source>
        <dbReference type="EMBL" id="QJR10105.1"/>
    </source>
</evidence>
<dbReference type="KEGG" id="uru:DSM104443_01158"/>
<dbReference type="Gene3D" id="3.40.50.300">
    <property type="entry name" value="P-loop containing nucleotide triphosphate hydrolases"/>
    <property type="match status" value="1"/>
</dbReference>
<dbReference type="SUPFAM" id="SSF52540">
    <property type="entry name" value="P-loop containing nucleoside triphosphate hydrolases"/>
    <property type="match status" value="1"/>
</dbReference>
<evidence type="ECO:0008006" key="3">
    <source>
        <dbReference type="Google" id="ProtNLM"/>
    </source>
</evidence>
<gene>
    <name evidence="1" type="ORF">DSM104443_01158</name>
</gene>
<name>A0A6M4GSS1_9PROT</name>
<dbReference type="Proteomes" id="UP000501534">
    <property type="component" value="Chromosome"/>
</dbReference>
<reference evidence="1 2" key="1">
    <citation type="submission" date="2020-04" db="EMBL/GenBank/DDBJ databases">
        <title>Usitatibacter rugosus gen. nov., sp. nov. and Usitatibacter palustris sp. nov., novel members of Usitatibacteraceae fam. nov. within the order Nitrosomonadales isolated from soil.</title>
        <authorList>
            <person name="Huber K.J."/>
            <person name="Neumann-Schaal M."/>
            <person name="Geppert A."/>
            <person name="Luckner M."/>
            <person name="Wanner G."/>
            <person name="Overmann J."/>
        </authorList>
    </citation>
    <scope>NUCLEOTIDE SEQUENCE [LARGE SCALE GENOMIC DNA]</scope>
    <source>
        <strain evidence="1 2">0125_3</strain>
    </source>
</reference>
<dbReference type="Pfam" id="PF13481">
    <property type="entry name" value="AAA_25"/>
    <property type="match status" value="1"/>
</dbReference>